<keyword evidence="3" id="KW-1185">Reference proteome</keyword>
<reference evidence="3" key="1">
    <citation type="journal article" date="2020" name="Nat. Commun.">
        <title>Genome sequence of the cluster root forming white lupin.</title>
        <authorList>
            <person name="Hufnagel B."/>
            <person name="Marques A."/>
            <person name="Soriano A."/>
            <person name="Marques L."/>
            <person name="Divol F."/>
            <person name="Doumas P."/>
            <person name="Sallet E."/>
            <person name="Mancinotti D."/>
            <person name="Carrere S."/>
            <person name="Marande W."/>
            <person name="Arribat S."/>
            <person name="Keller J."/>
            <person name="Huneau C."/>
            <person name="Blein T."/>
            <person name="Aime D."/>
            <person name="Laguerre M."/>
            <person name="Taylor J."/>
            <person name="Schubert V."/>
            <person name="Nelson M."/>
            <person name="Geu-Flores F."/>
            <person name="Crespi M."/>
            <person name="Gallardo-Guerrero K."/>
            <person name="Delaux P.-M."/>
            <person name="Salse J."/>
            <person name="Berges H."/>
            <person name="Guyot R."/>
            <person name="Gouzy J."/>
            <person name="Peret B."/>
        </authorList>
    </citation>
    <scope>NUCLEOTIDE SEQUENCE [LARGE SCALE GENOMIC DNA]</scope>
    <source>
        <strain evidence="3">cv. Amiga</strain>
    </source>
</reference>
<comment type="caution">
    <text evidence="2">The sequence shown here is derived from an EMBL/GenBank/DDBJ whole genome shotgun (WGS) entry which is preliminary data.</text>
</comment>
<dbReference type="CDD" id="cd22157">
    <property type="entry name" value="F-box_AtFBW1-like"/>
    <property type="match status" value="1"/>
</dbReference>
<dbReference type="AlphaFoldDB" id="A0A6A5LID7"/>
<proteinExistence type="predicted"/>
<dbReference type="Pfam" id="PF07734">
    <property type="entry name" value="FBA_1"/>
    <property type="match status" value="1"/>
</dbReference>
<dbReference type="InterPro" id="IPR006527">
    <property type="entry name" value="F-box-assoc_dom_typ1"/>
</dbReference>
<dbReference type="InterPro" id="IPR011043">
    <property type="entry name" value="Gal_Oxase/kelch_b-propeller"/>
</dbReference>
<dbReference type="OrthoDB" id="1415606at2759"/>
<name>A0A6A5LID7_LUPAL</name>
<dbReference type="Proteomes" id="UP000447434">
    <property type="component" value="Chromosome 24"/>
</dbReference>
<dbReference type="InterPro" id="IPR017451">
    <property type="entry name" value="F-box-assoc_interact_dom"/>
</dbReference>
<protein>
    <submittedName>
        <fullName evidence="2">Putative F-box domain, galactose oxidase/kelch, beta-propeller, kelch-type beta propeller</fullName>
    </submittedName>
</protein>
<dbReference type="PANTHER" id="PTHR31672">
    <property type="entry name" value="BNACNNG10540D PROTEIN"/>
    <property type="match status" value="1"/>
</dbReference>
<dbReference type="SUPFAM" id="SSF50965">
    <property type="entry name" value="Galactose oxidase, central domain"/>
    <property type="match status" value="1"/>
</dbReference>
<dbReference type="NCBIfam" id="TIGR01640">
    <property type="entry name" value="F_box_assoc_1"/>
    <property type="match status" value="1"/>
</dbReference>
<dbReference type="InterPro" id="IPR036047">
    <property type="entry name" value="F-box-like_dom_sf"/>
</dbReference>
<dbReference type="PANTHER" id="PTHR31672:SF13">
    <property type="entry name" value="F-BOX PROTEIN CPR30-LIKE"/>
    <property type="match status" value="1"/>
</dbReference>
<evidence type="ECO:0000313" key="2">
    <source>
        <dbReference type="EMBL" id="KAE9586352.1"/>
    </source>
</evidence>
<dbReference type="InterPro" id="IPR050796">
    <property type="entry name" value="SCF_F-box_component"/>
</dbReference>
<dbReference type="EMBL" id="WOCE01000024">
    <property type="protein sequence ID" value="KAE9586352.1"/>
    <property type="molecule type" value="Genomic_DNA"/>
</dbReference>
<feature type="domain" description="F-box associated beta-propeller type 1" evidence="1">
    <location>
        <begin position="74"/>
        <end position="293"/>
    </location>
</feature>
<accession>A0A6A5LID7</accession>
<organism evidence="2 3">
    <name type="scientific">Lupinus albus</name>
    <name type="common">White lupine</name>
    <name type="synonym">Lupinus termis</name>
    <dbReference type="NCBI Taxonomy" id="3870"/>
    <lineage>
        <taxon>Eukaryota</taxon>
        <taxon>Viridiplantae</taxon>
        <taxon>Streptophyta</taxon>
        <taxon>Embryophyta</taxon>
        <taxon>Tracheophyta</taxon>
        <taxon>Spermatophyta</taxon>
        <taxon>Magnoliopsida</taxon>
        <taxon>eudicotyledons</taxon>
        <taxon>Gunneridae</taxon>
        <taxon>Pentapetalae</taxon>
        <taxon>rosids</taxon>
        <taxon>fabids</taxon>
        <taxon>Fabales</taxon>
        <taxon>Fabaceae</taxon>
        <taxon>Papilionoideae</taxon>
        <taxon>50 kb inversion clade</taxon>
        <taxon>genistoids sensu lato</taxon>
        <taxon>core genistoids</taxon>
        <taxon>Genisteae</taxon>
        <taxon>Lupinus</taxon>
    </lineage>
</organism>
<evidence type="ECO:0000259" key="1">
    <source>
        <dbReference type="Pfam" id="PF07734"/>
    </source>
</evidence>
<gene>
    <name evidence="2" type="ORF">Lalb_Chr24g0400961</name>
</gene>
<dbReference type="SUPFAM" id="SSF81383">
    <property type="entry name" value="F-box domain"/>
    <property type="match status" value="1"/>
</dbReference>
<evidence type="ECO:0000313" key="3">
    <source>
        <dbReference type="Proteomes" id="UP000447434"/>
    </source>
</evidence>
<sequence length="368" mass="42425">MGGRTELAEDLVENILVRLSVKSLIRFKCVDRSWDILFKTPAFINNHMQIHRNQDSVLFSDIGFDRWLILNKNSKLVVDTRDLFPEINSEGLYDDKTYMLCHCSGIFGICVFFSKQFNRGENNDHKLFLWNPATREVKVVPPPPMPYGSHCYSLDFGFGVDPNSNDLKIVNLIVYDKNNHPPYAMLYNLITKSWTRITIDTIPVDAIGNCFYRQGFVANGVCYWIISKGWRNGNENILSFDFRNNQFHILKRPPTSMGYAYDFINEFNDSIAYVVHHSDPNYHFSLMVEIWILEEDRWTKKHTFPPFEYLQGLYAIWKGGAEFIGVAVGGATFDSFNSDSQTICDLGVSSMFLEVVHKYVESIASLSF</sequence>